<evidence type="ECO:0000256" key="5">
    <source>
        <dbReference type="ARBA" id="ARBA00022827"/>
    </source>
</evidence>
<dbReference type="GO" id="GO:0004791">
    <property type="term" value="F:thioredoxin-disulfide reductase (NADPH) activity"/>
    <property type="evidence" value="ECO:0007669"/>
    <property type="project" value="UniProtKB-EC"/>
</dbReference>
<evidence type="ECO:0000256" key="3">
    <source>
        <dbReference type="ARBA" id="ARBA00018719"/>
    </source>
</evidence>
<evidence type="ECO:0000313" key="14">
    <source>
        <dbReference type="Proteomes" id="UP001059773"/>
    </source>
</evidence>
<comment type="similarity">
    <text evidence="1 10">Belongs to the class-II pyridine nucleotide-disulfide oxidoreductase family.</text>
</comment>
<dbReference type="PRINTS" id="PR00368">
    <property type="entry name" value="FADPNR"/>
</dbReference>
<keyword evidence="11" id="KW-0521">NADP</keyword>
<protein>
    <recommendedName>
        <fullName evidence="3 10">Thioredoxin reductase</fullName>
        <ecNumber evidence="10">1.8.1.9</ecNumber>
    </recommendedName>
</protein>
<organism evidence="13 14">
    <name type="scientific">Oceanobacillus jeddahense</name>
    <dbReference type="NCBI Taxonomy" id="1462527"/>
    <lineage>
        <taxon>Bacteria</taxon>
        <taxon>Bacillati</taxon>
        <taxon>Bacillota</taxon>
        <taxon>Bacilli</taxon>
        <taxon>Bacillales</taxon>
        <taxon>Bacillaceae</taxon>
        <taxon>Oceanobacillus</taxon>
    </lineage>
</organism>
<evidence type="ECO:0000256" key="11">
    <source>
        <dbReference type="RuleBase" id="RU003881"/>
    </source>
</evidence>
<evidence type="ECO:0000256" key="2">
    <source>
        <dbReference type="ARBA" id="ARBA00011738"/>
    </source>
</evidence>
<keyword evidence="7" id="KW-1015">Disulfide bond</keyword>
<keyword evidence="8 10" id="KW-0676">Redox-active center</keyword>
<proteinExistence type="inferred from homology"/>
<evidence type="ECO:0000256" key="6">
    <source>
        <dbReference type="ARBA" id="ARBA00023002"/>
    </source>
</evidence>
<accession>A0ABY5JT67</accession>
<dbReference type="PROSITE" id="PS00573">
    <property type="entry name" value="PYRIDINE_REDOX_2"/>
    <property type="match status" value="1"/>
</dbReference>
<gene>
    <name evidence="13" type="primary">trxB</name>
    <name evidence="13" type="ORF">NP439_18825</name>
</gene>
<dbReference type="Proteomes" id="UP001059773">
    <property type="component" value="Chromosome"/>
</dbReference>
<dbReference type="RefSeq" id="WP_040978886.1">
    <property type="nucleotide sequence ID" value="NZ_CABKTI010000001.1"/>
</dbReference>
<comment type="catalytic activity">
    <reaction evidence="9 10">
        <text>[thioredoxin]-dithiol + NADP(+) = [thioredoxin]-disulfide + NADPH + H(+)</text>
        <dbReference type="Rhea" id="RHEA:20345"/>
        <dbReference type="Rhea" id="RHEA-COMP:10698"/>
        <dbReference type="Rhea" id="RHEA-COMP:10700"/>
        <dbReference type="ChEBI" id="CHEBI:15378"/>
        <dbReference type="ChEBI" id="CHEBI:29950"/>
        <dbReference type="ChEBI" id="CHEBI:50058"/>
        <dbReference type="ChEBI" id="CHEBI:57783"/>
        <dbReference type="ChEBI" id="CHEBI:58349"/>
        <dbReference type="EC" id="1.8.1.9"/>
    </reaction>
</comment>
<comment type="cofactor">
    <cofactor evidence="11">
        <name>FAD</name>
        <dbReference type="ChEBI" id="CHEBI:57692"/>
    </cofactor>
    <text evidence="11">Binds 1 FAD per subunit.</text>
</comment>
<evidence type="ECO:0000256" key="9">
    <source>
        <dbReference type="ARBA" id="ARBA00048132"/>
    </source>
</evidence>
<evidence type="ECO:0000256" key="8">
    <source>
        <dbReference type="ARBA" id="ARBA00023284"/>
    </source>
</evidence>
<evidence type="ECO:0000256" key="10">
    <source>
        <dbReference type="RuleBase" id="RU003880"/>
    </source>
</evidence>
<dbReference type="InterPro" id="IPR008255">
    <property type="entry name" value="Pyr_nucl-diS_OxRdtase_2_AS"/>
</dbReference>
<dbReference type="SUPFAM" id="SSF51905">
    <property type="entry name" value="FAD/NAD(P)-binding domain"/>
    <property type="match status" value="1"/>
</dbReference>
<evidence type="ECO:0000259" key="12">
    <source>
        <dbReference type="Pfam" id="PF07992"/>
    </source>
</evidence>
<reference evidence="13" key="1">
    <citation type="submission" date="2022-07" db="EMBL/GenBank/DDBJ databases">
        <title>FELIX.</title>
        <authorList>
            <person name="Wan K.H."/>
            <person name="Park S."/>
            <person name="Lawrence Q."/>
            <person name="Eichenberger J.P."/>
            <person name="Booth B.W."/>
            <person name="Piaggio A.J."/>
            <person name="Chandler J.C."/>
            <person name="Franklin A.B."/>
            <person name="Celniker S.E."/>
        </authorList>
    </citation>
    <scope>NUCLEOTIDE SEQUENCE</scope>
    <source>
        <strain evidence="13">QA-1986 374</strain>
    </source>
</reference>
<dbReference type="Gene3D" id="3.50.50.60">
    <property type="entry name" value="FAD/NAD(P)-binding domain"/>
    <property type="match status" value="2"/>
</dbReference>
<comment type="subunit">
    <text evidence="2 10">Homodimer.</text>
</comment>
<keyword evidence="4 10" id="KW-0285">Flavoprotein</keyword>
<keyword evidence="6 10" id="KW-0560">Oxidoreductase</keyword>
<dbReference type="InterPro" id="IPR050097">
    <property type="entry name" value="Ferredoxin-NADP_redctase_2"/>
</dbReference>
<dbReference type="PRINTS" id="PR00469">
    <property type="entry name" value="PNDRDTASEII"/>
</dbReference>
<dbReference type="InterPro" id="IPR036188">
    <property type="entry name" value="FAD/NAD-bd_sf"/>
</dbReference>
<evidence type="ECO:0000256" key="7">
    <source>
        <dbReference type="ARBA" id="ARBA00023157"/>
    </source>
</evidence>
<name>A0ABY5JT67_9BACI</name>
<dbReference type="InterPro" id="IPR005982">
    <property type="entry name" value="Thioredox_Rdtase"/>
</dbReference>
<feature type="domain" description="FAD/NAD(P)-binding" evidence="12">
    <location>
        <begin position="7"/>
        <end position="294"/>
    </location>
</feature>
<dbReference type="EMBL" id="CP101914">
    <property type="protein sequence ID" value="UUI02077.1"/>
    <property type="molecule type" value="Genomic_DNA"/>
</dbReference>
<dbReference type="NCBIfam" id="TIGR01292">
    <property type="entry name" value="TRX_reduct"/>
    <property type="match status" value="1"/>
</dbReference>
<evidence type="ECO:0000256" key="4">
    <source>
        <dbReference type="ARBA" id="ARBA00022630"/>
    </source>
</evidence>
<sequence length="310" mass="33814">MSEEKIYDVIIAGAGPAGMTAAVYASRANLDTLMLERGIPGGQMANTEDVENYPGFDHILGPDLSNKMFDHAKKFGAEYAYGDIKSIEDHGSYKTIHAGKKEYHTKTLIIATGAQYKKLGIPGEEELGGRGVSYCAVCDGAFFKNKELVVVGGGDSAVEEGVYLTRFASKVTIVHRRDELRAQRILQDRAFNNDKIEFIWDTIPEKVNGTDGKVSSITLKNVKTDEVYDFPISGMFVYIGMLPLNDPFTDLGITDEEGYIPTSENMETKIPGIFAAGDIRAKDLRQIVTATGDGSIAAETAIKYVETLEA</sequence>
<keyword evidence="14" id="KW-1185">Reference proteome</keyword>
<evidence type="ECO:0000256" key="1">
    <source>
        <dbReference type="ARBA" id="ARBA00009333"/>
    </source>
</evidence>
<dbReference type="Pfam" id="PF07992">
    <property type="entry name" value="Pyr_redox_2"/>
    <property type="match status" value="1"/>
</dbReference>
<dbReference type="EC" id="1.8.1.9" evidence="10"/>
<dbReference type="InterPro" id="IPR023753">
    <property type="entry name" value="FAD/NAD-binding_dom"/>
</dbReference>
<dbReference type="PANTHER" id="PTHR48105">
    <property type="entry name" value="THIOREDOXIN REDUCTASE 1-RELATED-RELATED"/>
    <property type="match status" value="1"/>
</dbReference>
<keyword evidence="5 10" id="KW-0274">FAD</keyword>
<evidence type="ECO:0000313" key="13">
    <source>
        <dbReference type="EMBL" id="UUI02077.1"/>
    </source>
</evidence>